<dbReference type="EMBL" id="JAPHEH010000001">
    <property type="protein sequence ID" value="MDG4476073.1"/>
    <property type="molecule type" value="Genomic_DNA"/>
</dbReference>
<evidence type="ECO:0000256" key="4">
    <source>
        <dbReference type="PIRSR" id="PIRSR006325-1"/>
    </source>
</evidence>
<dbReference type="GO" id="GO:0016743">
    <property type="term" value="F:carboxyl- or carbamoyltransferase activity"/>
    <property type="evidence" value="ECO:0007669"/>
    <property type="project" value="UniProtKB-UniRule"/>
</dbReference>
<evidence type="ECO:0000256" key="1">
    <source>
        <dbReference type="ARBA" id="ARBA00022679"/>
    </source>
</evidence>
<comment type="caution">
    <text evidence="6">The sequence shown here is derived from an EMBL/GenBank/DDBJ whole genome shotgun (WGS) entry which is preliminary data.</text>
</comment>
<dbReference type="PIRSF" id="PIRSF006325">
    <property type="entry name" value="MeTrfase_bac"/>
    <property type="match status" value="1"/>
</dbReference>
<organism evidence="6 7">
    <name type="scientific">Thiovibrio frasassiensis</name>
    <dbReference type="NCBI Taxonomy" id="2984131"/>
    <lineage>
        <taxon>Bacteria</taxon>
        <taxon>Pseudomonadati</taxon>
        <taxon>Thermodesulfobacteriota</taxon>
        <taxon>Desulfobulbia</taxon>
        <taxon>Desulfobulbales</taxon>
        <taxon>Thiovibrionaceae</taxon>
        <taxon>Thiovibrio</taxon>
    </lineage>
</organism>
<evidence type="ECO:0000259" key="5">
    <source>
        <dbReference type="Pfam" id="PF13649"/>
    </source>
</evidence>
<comment type="catalytic activity">
    <reaction evidence="3">
        <text>prephenate + S-adenosyl-L-methionine = carboxy-S-adenosyl-L-methionine + 3-phenylpyruvate + H2O</text>
        <dbReference type="Rhea" id="RHEA:51692"/>
        <dbReference type="ChEBI" id="CHEBI:15377"/>
        <dbReference type="ChEBI" id="CHEBI:18005"/>
        <dbReference type="ChEBI" id="CHEBI:29934"/>
        <dbReference type="ChEBI" id="CHEBI:59789"/>
        <dbReference type="ChEBI" id="CHEBI:134278"/>
    </reaction>
</comment>
<reference evidence="6" key="2">
    <citation type="submission" date="2022-10" db="EMBL/GenBank/DDBJ databases">
        <authorList>
            <person name="Aronson H.S."/>
        </authorList>
    </citation>
    <scope>NUCLEOTIDE SEQUENCE</scope>
    <source>
        <strain evidence="6">RS19-109</strain>
    </source>
</reference>
<keyword evidence="1 3" id="KW-0808">Transferase</keyword>
<feature type="binding site" evidence="3 4">
    <location>
        <begin position="63"/>
        <end position="65"/>
    </location>
    <ligand>
        <name>S-adenosyl-L-methionine</name>
        <dbReference type="ChEBI" id="CHEBI:59789"/>
    </ligand>
</feature>
<gene>
    <name evidence="3 6" type="primary">cmoA</name>
    <name evidence="6" type="ORF">OLX77_07890</name>
</gene>
<comment type="caution">
    <text evidence="3">Lacks conserved residue(s) required for the propagation of feature annotation.</text>
</comment>
<evidence type="ECO:0000313" key="6">
    <source>
        <dbReference type="EMBL" id="MDG4476073.1"/>
    </source>
</evidence>
<dbReference type="InterPro" id="IPR029063">
    <property type="entry name" value="SAM-dependent_MTases_sf"/>
</dbReference>
<name>A0A9X4MGQ3_9BACT</name>
<evidence type="ECO:0000313" key="7">
    <source>
        <dbReference type="Proteomes" id="UP001154240"/>
    </source>
</evidence>
<dbReference type="InterPro" id="IPR005271">
    <property type="entry name" value="CmoA"/>
</dbReference>
<feature type="binding site" evidence="3">
    <location>
        <position position="198"/>
    </location>
    <ligand>
        <name>S-adenosyl-L-methionine</name>
        <dbReference type="ChEBI" id="CHEBI:59789"/>
    </ligand>
</feature>
<feature type="binding site" evidence="3 4">
    <location>
        <position position="38"/>
    </location>
    <ligand>
        <name>S-adenosyl-L-methionine</name>
        <dbReference type="ChEBI" id="CHEBI:59789"/>
    </ligand>
</feature>
<evidence type="ECO:0000256" key="2">
    <source>
        <dbReference type="ARBA" id="ARBA00022691"/>
    </source>
</evidence>
<dbReference type="SUPFAM" id="SSF53335">
    <property type="entry name" value="S-adenosyl-L-methionine-dependent methyltransferases"/>
    <property type="match status" value="1"/>
</dbReference>
<comment type="function">
    <text evidence="3">Catalyzes the conversion of S-adenosyl-L-methionine (SAM) to carboxy-S-adenosyl-L-methionine (Cx-SAM).</text>
</comment>
<feature type="binding site" evidence="3 4">
    <location>
        <position position="131"/>
    </location>
    <ligand>
        <name>S-adenosyl-L-methionine</name>
        <dbReference type="ChEBI" id="CHEBI:59789"/>
    </ligand>
</feature>
<proteinExistence type="inferred from homology"/>
<protein>
    <recommendedName>
        <fullName evidence="3">Carboxy-S-adenosyl-L-methionine synthase</fullName>
        <shortName evidence="3">Cx-SAM synthase</shortName>
        <ecNumber evidence="3">2.1.3.-</ecNumber>
    </recommendedName>
</protein>
<keyword evidence="2 3" id="KW-0949">S-adenosyl-L-methionine</keyword>
<accession>A0A9X4MGQ3</accession>
<dbReference type="PANTHER" id="PTHR43861">
    <property type="entry name" value="TRANS-ACONITATE 2-METHYLTRANSFERASE-RELATED"/>
    <property type="match status" value="1"/>
</dbReference>
<keyword evidence="7" id="KW-1185">Reference proteome</keyword>
<feature type="binding site" evidence="3">
    <location>
        <begin position="115"/>
        <end position="116"/>
    </location>
    <ligand>
        <name>S-adenosyl-L-methionine</name>
        <dbReference type="ChEBI" id="CHEBI:59789"/>
    </ligand>
</feature>
<dbReference type="HAMAP" id="MF_01589">
    <property type="entry name" value="Cx_SAM_synthase"/>
    <property type="match status" value="1"/>
</dbReference>
<sequence>MAKDKIFATPQGTVADFSFDAKTASVFDDMLVRSVPFYLEVQRMVSELARDFAVPGTNVYDLGCSTGTTLIQLDPLLPRGVHLVGCDYSEEMLKKAGEKLQAYGMQHDYSLECMDLNKEVHVENASVVIMNLSLQFVRPLNRDRLIQSIAKGVNENGCLILIEKVLSRDSLLNRFFIKYYYDFKEANGYSKLEISQKREALENVLIPYRVQENEDLVLQNGFSDCEIFFKWYNFCGYIIRKGMM</sequence>
<dbReference type="GO" id="GO:1904047">
    <property type="term" value="F:S-adenosyl-L-methionine binding"/>
    <property type="evidence" value="ECO:0007669"/>
    <property type="project" value="UniProtKB-UniRule"/>
</dbReference>
<dbReference type="NCBIfam" id="TIGR00740">
    <property type="entry name" value="carboxy-S-adenosyl-L-methionine synthase CmoA"/>
    <property type="match status" value="1"/>
</dbReference>
<dbReference type="Pfam" id="PF13649">
    <property type="entry name" value="Methyltransf_25"/>
    <property type="match status" value="1"/>
</dbReference>
<dbReference type="Gene3D" id="3.40.50.150">
    <property type="entry name" value="Vaccinia Virus protein VP39"/>
    <property type="match status" value="1"/>
</dbReference>
<comment type="similarity">
    <text evidence="3">Belongs to the class I-like SAM-binding methyltransferase superfamily. Cx-SAM synthase family.</text>
</comment>
<dbReference type="Proteomes" id="UP001154240">
    <property type="component" value="Unassembled WGS sequence"/>
</dbReference>
<dbReference type="EC" id="2.1.3.-" evidence="3"/>
<dbReference type="GO" id="GO:0002098">
    <property type="term" value="P:tRNA wobble uridine modification"/>
    <property type="evidence" value="ECO:0007669"/>
    <property type="project" value="InterPro"/>
</dbReference>
<dbReference type="AlphaFoldDB" id="A0A9X4MGQ3"/>
<feature type="domain" description="Methyltransferase" evidence="5">
    <location>
        <begin position="59"/>
        <end position="157"/>
    </location>
</feature>
<dbReference type="InterPro" id="IPR041698">
    <property type="entry name" value="Methyltransf_25"/>
</dbReference>
<evidence type="ECO:0000256" key="3">
    <source>
        <dbReference type="HAMAP-Rule" id="MF_01589"/>
    </source>
</evidence>
<dbReference type="RefSeq" id="WP_307633042.1">
    <property type="nucleotide sequence ID" value="NZ_JAPHEH010000001.1"/>
</dbReference>
<dbReference type="PANTHER" id="PTHR43861:SF2">
    <property type="entry name" value="CARBOXY-S-ADENOSYL-L-METHIONINE SYNTHASE"/>
    <property type="match status" value="1"/>
</dbReference>
<dbReference type="CDD" id="cd02440">
    <property type="entry name" value="AdoMet_MTases"/>
    <property type="match status" value="1"/>
</dbReference>
<reference evidence="6" key="1">
    <citation type="journal article" date="2022" name="bioRxiv">
        <title>Thiovibrio frasassiensisgen. nov., sp. nov., an autotrophic, elemental sulfur disproportionating bacterium isolated from sulfidic karst sediment, and proposal of Thiovibrionaceae fam. nov.</title>
        <authorList>
            <person name="Aronson H."/>
            <person name="Thomas C."/>
            <person name="Bhattacharyya M."/>
            <person name="Eckstein S."/>
            <person name="Jensen S."/>
            <person name="Barco R."/>
            <person name="Macalady J."/>
            <person name="Amend J."/>
        </authorList>
    </citation>
    <scope>NUCLEOTIDE SEQUENCE</scope>
    <source>
        <strain evidence="6">RS19-109</strain>
    </source>
</reference>